<organism evidence="11 12">
    <name type="scientific">Psylliodes chrysocephalus</name>
    <dbReference type="NCBI Taxonomy" id="3402493"/>
    <lineage>
        <taxon>Eukaryota</taxon>
        <taxon>Metazoa</taxon>
        <taxon>Ecdysozoa</taxon>
        <taxon>Arthropoda</taxon>
        <taxon>Hexapoda</taxon>
        <taxon>Insecta</taxon>
        <taxon>Pterygota</taxon>
        <taxon>Neoptera</taxon>
        <taxon>Endopterygota</taxon>
        <taxon>Coleoptera</taxon>
        <taxon>Polyphaga</taxon>
        <taxon>Cucujiformia</taxon>
        <taxon>Chrysomeloidea</taxon>
        <taxon>Chrysomelidae</taxon>
        <taxon>Galerucinae</taxon>
        <taxon>Alticini</taxon>
        <taxon>Psylliodes</taxon>
    </lineage>
</organism>
<protein>
    <recommendedName>
        <fullName evidence="10">C2H2-type domain-containing protein</fullName>
    </recommendedName>
</protein>
<dbReference type="PANTHER" id="PTHR23235">
    <property type="entry name" value="KRUEPPEL-LIKE TRANSCRIPTION FACTOR"/>
    <property type="match status" value="1"/>
</dbReference>
<evidence type="ECO:0000256" key="3">
    <source>
        <dbReference type="ARBA" id="ARBA00022737"/>
    </source>
</evidence>
<dbReference type="PANTHER" id="PTHR23235:SF158">
    <property type="entry name" value="C2H2-TYPE DOMAIN-CONTAINING PROTEIN"/>
    <property type="match status" value="1"/>
</dbReference>
<keyword evidence="6" id="KW-0805">Transcription regulation</keyword>
<dbReference type="AlphaFoldDB" id="A0A9P0GA26"/>
<dbReference type="GO" id="GO:0045893">
    <property type="term" value="P:positive regulation of DNA-templated transcription"/>
    <property type="evidence" value="ECO:0007669"/>
    <property type="project" value="UniProtKB-ARBA"/>
</dbReference>
<dbReference type="GO" id="GO:0008270">
    <property type="term" value="F:zinc ion binding"/>
    <property type="evidence" value="ECO:0007669"/>
    <property type="project" value="UniProtKB-KW"/>
</dbReference>
<dbReference type="PROSITE" id="PS00028">
    <property type="entry name" value="ZINC_FINGER_C2H2_1"/>
    <property type="match status" value="2"/>
</dbReference>
<dbReference type="FunFam" id="3.30.160.60:FF:001289">
    <property type="entry name" value="Zinc finger protein 574"/>
    <property type="match status" value="1"/>
</dbReference>
<dbReference type="SMART" id="SM00355">
    <property type="entry name" value="ZnF_C2H2"/>
    <property type="match status" value="3"/>
</dbReference>
<feature type="domain" description="C2H2-type" evidence="10">
    <location>
        <begin position="253"/>
        <end position="280"/>
    </location>
</feature>
<dbReference type="FunFam" id="3.30.160.60:FF:001732">
    <property type="entry name" value="Zgc:162936"/>
    <property type="match status" value="1"/>
</dbReference>
<dbReference type="OrthoDB" id="6077919at2759"/>
<keyword evidence="3" id="KW-0677">Repeat</keyword>
<dbReference type="SUPFAM" id="SSF57667">
    <property type="entry name" value="beta-beta-alpha zinc fingers"/>
    <property type="match status" value="2"/>
</dbReference>
<gene>
    <name evidence="11" type="ORF">PSYICH_LOCUS9332</name>
</gene>
<dbReference type="GO" id="GO:0000978">
    <property type="term" value="F:RNA polymerase II cis-regulatory region sequence-specific DNA binding"/>
    <property type="evidence" value="ECO:0007669"/>
    <property type="project" value="TreeGrafter"/>
</dbReference>
<evidence type="ECO:0000256" key="8">
    <source>
        <dbReference type="ARBA" id="ARBA00023242"/>
    </source>
</evidence>
<evidence type="ECO:0000256" key="4">
    <source>
        <dbReference type="ARBA" id="ARBA00022771"/>
    </source>
</evidence>
<accession>A0A9P0GA26</accession>
<feature type="domain" description="C2H2-type" evidence="10">
    <location>
        <begin position="281"/>
        <end position="315"/>
    </location>
</feature>
<dbReference type="GO" id="GO:0005634">
    <property type="term" value="C:nucleus"/>
    <property type="evidence" value="ECO:0007669"/>
    <property type="project" value="UniProtKB-SubCell"/>
</dbReference>
<dbReference type="PROSITE" id="PS50157">
    <property type="entry name" value="ZINC_FINGER_C2H2_2"/>
    <property type="match status" value="3"/>
</dbReference>
<evidence type="ECO:0000256" key="7">
    <source>
        <dbReference type="ARBA" id="ARBA00023163"/>
    </source>
</evidence>
<proteinExistence type="predicted"/>
<sequence length="315" mass="36584">FPTVTPLRVIYRGPCAGLSPGNLIWKVHLIISQHFVEISRNLAITMIYLCDVCLKCESVSLVTLVSYERYLALKLIKNDKKNFSQTQLRTCRVCYKKLKFFKRSILFKVKLKIEVDRITSSKMHYPNYPPGYDEETFSNQYFNLKQPTDDAQSGEYLLPVQNQSNLEVTQPEQSCTDDYNCQCDSCQNKYGDLPVLLQGIEQKTFNEKTGPQPSTSSHSSSKKILTCEYCKKTFTHKGDFNKHLRKHTKEKPFSCQICHRKFGHTSNLLRHQRLHSGEKPFACDNCDKRFSRKDKLDCHKRSRTCYEASTSHSYQ</sequence>
<feature type="domain" description="C2H2-type" evidence="10">
    <location>
        <begin position="225"/>
        <end position="252"/>
    </location>
</feature>
<keyword evidence="8" id="KW-0539">Nucleus</keyword>
<evidence type="ECO:0000313" key="11">
    <source>
        <dbReference type="EMBL" id="CAH1107839.1"/>
    </source>
</evidence>
<keyword evidence="5" id="KW-0862">Zinc</keyword>
<evidence type="ECO:0000256" key="2">
    <source>
        <dbReference type="ARBA" id="ARBA00022723"/>
    </source>
</evidence>
<dbReference type="Gene3D" id="3.30.160.60">
    <property type="entry name" value="Classic Zinc Finger"/>
    <property type="match status" value="3"/>
</dbReference>
<keyword evidence="4 9" id="KW-0863">Zinc-finger</keyword>
<dbReference type="GO" id="GO:0005694">
    <property type="term" value="C:chromosome"/>
    <property type="evidence" value="ECO:0007669"/>
    <property type="project" value="UniProtKB-ARBA"/>
</dbReference>
<evidence type="ECO:0000256" key="6">
    <source>
        <dbReference type="ARBA" id="ARBA00023015"/>
    </source>
</evidence>
<evidence type="ECO:0000256" key="1">
    <source>
        <dbReference type="ARBA" id="ARBA00004123"/>
    </source>
</evidence>
<dbReference type="InterPro" id="IPR013087">
    <property type="entry name" value="Znf_C2H2_type"/>
</dbReference>
<dbReference type="EMBL" id="OV651815">
    <property type="protein sequence ID" value="CAH1107839.1"/>
    <property type="molecule type" value="Genomic_DNA"/>
</dbReference>
<reference evidence="11" key="1">
    <citation type="submission" date="2022-01" db="EMBL/GenBank/DDBJ databases">
        <authorList>
            <person name="King R."/>
        </authorList>
    </citation>
    <scope>NUCLEOTIDE SEQUENCE</scope>
</reference>
<feature type="non-terminal residue" evidence="11">
    <location>
        <position position="1"/>
    </location>
</feature>
<dbReference type="InterPro" id="IPR036236">
    <property type="entry name" value="Znf_C2H2_sf"/>
</dbReference>
<keyword evidence="12" id="KW-1185">Reference proteome</keyword>
<dbReference type="Pfam" id="PF00096">
    <property type="entry name" value="zf-C2H2"/>
    <property type="match status" value="2"/>
</dbReference>
<keyword evidence="2" id="KW-0479">Metal-binding</keyword>
<evidence type="ECO:0000313" key="12">
    <source>
        <dbReference type="Proteomes" id="UP001153636"/>
    </source>
</evidence>
<evidence type="ECO:0000256" key="9">
    <source>
        <dbReference type="PROSITE-ProRule" id="PRU00042"/>
    </source>
</evidence>
<evidence type="ECO:0000256" key="5">
    <source>
        <dbReference type="ARBA" id="ARBA00022833"/>
    </source>
</evidence>
<evidence type="ECO:0000259" key="10">
    <source>
        <dbReference type="PROSITE" id="PS50157"/>
    </source>
</evidence>
<keyword evidence="7" id="KW-0804">Transcription</keyword>
<dbReference type="Proteomes" id="UP001153636">
    <property type="component" value="Chromosome 3"/>
</dbReference>
<name>A0A9P0GA26_9CUCU</name>
<comment type="subcellular location">
    <subcellularLocation>
        <location evidence="1">Nucleus</location>
    </subcellularLocation>
</comment>
<dbReference type="GO" id="GO:0000981">
    <property type="term" value="F:DNA-binding transcription factor activity, RNA polymerase II-specific"/>
    <property type="evidence" value="ECO:0007669"/>
    <property type="project" value="TreeGrafter"/>
</dbReference>